<dbReference type="OrthoDB" id="26192at2157"/>
<dbReference type="GO" id="GO:0015421">
    <property type="term" value="F:ABC-type oligopeptide transporter activity"/>
    <property type="evidence" value="ECO:0007669"/>
    <property type="project" value="TreeGrafter"/>
</dbReference>
<feature type="transmembrane region" description="Helical" evidence="9">
    <location>
        <begin position="171"/>
        <end position="191"/>
    </location>
</feature>
<dbReference type="AlphaFoldDB" id="A8MDR3"/>
<dbReference type="GO" id="GO:0005886">
    <property type="term" value="C:plasma membrane"/>
    <property type="evidence" value="ECO:0007669"/>
    <property type="project" value="UniProtKB-SubCell"/>
</dbReference>
<dbReference type="InterPro" id="IPR027417">
    <property type="entry name" value="P-loop_NTPase"/>
</dbReference>
<evidence type="ECO:0000256" key="1">
    <source>
        <dbReference type="ARBA" id="ARBA00004651"/>
    </source>
</evidence>
<evidence type="ECO:0000256" key="7">
    <source>
        <dbReference type="ARBA" id="ARBA00022989"/>
    </source>
</evidence>
<feature type="domain" description="ABC transporter" evidence="10">
    <location>
        <begin position="450"/>
        <end position="685"/>
    </location>
</feature>
<dbReference type="InterPro" id="IPR039421">
    <property type="entry name" value="Type_1_exporter"/>
</dbReference>
<accession>A8MDR3</accession>
<evidence type="ECO:0000256" key="6">
    <source>
        <dbReference type="ARBA" id="ARBA00022840"/>
    </source>
</evidence>
<dbReference type="FunFam" id="3.40.50.300:FF:000221">
    <property type="entry name" value="Multidrug ABC transporter ATP-binding protein"/>
    <property type="match status" value="1"/>
</dbReference>
<dbReference type="Pfam" id="PF00005">
    <property type="entry name" value="ABC_tran"/>
    <property type="match status" value="1"/>
</dbReference>
<dbReference type="SUPFAM" id="SSF52540">
    <property type="entry name" value="P-loop containing nucleoside triphosphate hydrolases"/>
    <property type="match status" value="1"/>
</dbReference>
<dbReference type="Gene3D" id="1.20.1560.10">
    <property type="entry name" value="ABC transporter type 1, transmembrane domain"/>
    <property type="match status" value="1"/>
</dbReference>
<comment type="subcellular location">
    <subcellularLocation>
        <location evidence="1">Cell membrane</location>
        <topology evidence="1">Multi-pass membrane protein</topology>
    </subcellularLocation>
</comment>
<gene>
    <name evidence="12" type="ordered locus">Cmaq_1091</name>
</gene>
<evidence type="ECO:0000259" key="11">
    <source>
        <dbReference type="PROSITE" id="PS50929"/>
    </source>
</evidence>
<dbReference type="EMBL" id="CP000852">
    <property type="protein sequence ID" value="ABW01919.1"/>
    <property type="molecule type" value="Genomic_DNA"/>
</dbReference>
<organism evidence="12 13">
    <name type="scientific">Caldivirga maquilingensis (strain ATCC 700844 / DSM 13496 / JCM 10307 / IC-167)</name>
    <dbReference type="NCBI Taxonomy" id="397948"/>
    <lineage>
        <taxon>Archaea</taxon>
        <taxon>Thermoproteota</taxon>
        <taxon>Thermoprotei</taxon>
        <taxon>Thermoproteales</taxon>
        <taxon>Thermoproteaceae</taxon>
        <taxon>Caldivirga</taxon>
    </lineage>
</organism>
<evidence type="ECO:0000256" key="5">
    <source>
        <dbReference type="ARBA" id="ARBA00022741"/>
    </source>
</evidence>
<keyword evidence="4 9" id="KW-0812">Transmembrane</keyword>
<feature type="transmembrane region" description="Helical" evidence="9">
    <location>
        <begin position="274"/>
        <end position="292"/>
    </location>
</feature>
<dbReference type="InterPro" id="IPR011527">
    <property type="entry name" value="ABC1_TM_dom"/>
</dbReference>
<reference evidence="12 13" key="1">
    <citation type="submission" date="2007-10" db="EMBL/GenBank/DDBJ databases">
        <title>Complete sequence of Caldivirga maquilingensis IC-167.</title>
        <authorList>
            <consortium name="US DOE Joint Genome Institute"/>
            <person name="Copeland A."/>
            <person name="Lucas S."/>
            <person name="Lapidus A."/>
            <person name="Barry K."/>
            <person name="Glavina del Rio T."/>
            <person name="Dalin E."/>
            <person name="Tice H."/>
            <person name="Pitluck S."/>
            <person name="Saunders E."/>
            <person name="Brettin T."/>
            <person name="Bruce D."/>
            <person name="Detter J.C."/>
            <person name="Han C."/>
            <person name="Schmutz J."/>
            <person name="Larimer F."/>
            <person name="Land M."/>
            <person name="Hauser L."/>
            <person name="Kyrpides N."/>
            <person name="Ivanova N."/>
            <person name="Biddle J.F."/>
            <person name="Zhang Z."/>
            <person name="Fitz-Gibbon S.T."/>
            <person name="Lowe T.M."/>
            <person name="Saltikov C."/>
            <person name="House C.H."/>
            <person name="Richardson P."/>
        </authorList>
    </citation>
    <scope>NUCLEOTIDE SEQUENCE [LARGE SCALE GENOMIC DNA]</scope>
    <source>
        <strain evidence="13">ATCC 700844 / DSM 13496 / JCM 10307 / IC-167</strain>
    </source>
</reference>
<dbReference type="STRING" id="397948.Cmaq_1091"/>
<dbReference type="PROSITE" id="PS50893">
    <property type="entry name" value="ABC_TRANSPORTER_2"/>
    <property type="match status" value="1"/>
</dbReference>
<dbReference type="GO" id="GO:0005524">
    <property type="term" value="F:ATP binding"/>
    <property type="evidence" value="ECO:0007669"/>
    <property type="project" value="UniProtKB-KW"/>
</dbReference>
<evidence type="ECO:0000256" key="2">
    <source>
        <dbReference type="ARBA" id="ARBA00022448"/>
    </source>
</evidence>
<evidence type="ECO:0000313" key="13">
    <source>
        <dbReference type="Proteomes" id="UP000001137"/>
    </source>
</evidence>
<evidence type="ECO:0000256" key="8">
    <source>
        <dbReference type="ARBA" id="ARBA00023136"/>
    </source>
</evidence>
<feature type="transmembrane region" description="Helical" evidence="9">
    <location>
        <begin position="358"/>
        <end position="377"/>
    </location>
</feature>
<feature type="domain" description="ABC transmembrane type-1" evidence="11">
    <location>
        <begin position="133"/>
        <end position="417"/>
    </location>
</feature>
<evidence type="ECO:0000256" key="3">
    <source>
        <dbReference type="ARBA" id="ARBA00022475"/>
    </source>
</evidence>
<protein>
    <submittedName>
        <fullName evidence="12">ABC transporter related</fullName>
    </submittedName>
</protein>
<keyword evidence="6" id="KW-0067">ATP-binding</keyword>
<dbReference type="Proteomes" id="UP000001137">
    <property type="component" value="Chromosome"/>
</dbReference>
<dbReference type="PANTHER" id="PTHR43394:SF1">
    <property type="entry name" value="ATP-BINDING CASSETTE SUB-FAMILY B MEMBER 10, MITOCHONDRIAL"/>
    <property type="match status" value="1"/>
</dbReference>
<dbReference type="InterPro" id="IPR015005">
    <property type="entry name" value="DUF1854"/>
</dbReference>
<keyword evidence="8 9" id="KW-0472">Membrane</keyword>
<keyword evidence="5" id="KW-0547">Nucleotide-binding</keyword>
<dbReference type="Gene3D" id="3.40.50.300">
    <property type="entry name" value="P-loop containing nucleotide triphosphate hydrolases"/>
    <property type="match status" value="1"/>
</dbReference>
<evidence type="ECO:0000259" key="10">
    <source>
        <dbReference type="PROSITE" id="PS50893"/>
    </source>
</evidence>
<dbReference type="InterPro" id="IPR036640">
    <property type="entry name" value="ABC1_TM_sf"/>
</dbReference>
<proteinExistence type="predicted"/>
<dbReference type="PROSITE" id="PS50929">
    <property type="entry name" value="ABC_TM1F"/>
    <property type="match status" value="1"/>
</dbReference>
<dbReference type="InterPro" id="IPR003439">
    <property type="entry name" value="ABC_transporter-like_ATP-bd"/>
</dbReference>
<dbReference type="PROSITE" id="PS00211">
    <property type="entry name" value="ABC_TRANSPORTER_1"/>
    <property type="match status" value="1"/>
</dbReference>
<dbReference type="SMART" id="SM00382">
    <property type="entry name" value="AAA"/>
    <property type="match status" value="1"/>
</dbReference>
<dbReference type="GeneID" id="5710060"/>
<evidence type="ECO:0000256" key="4">
    <source>
        <dbReference type="ARBA" id="ARBA00022692"/>
    </source>
</evidence>
<evidence type="ECO:0000313" key="12">
    <source>
        <dbReference type="EMBL" id="ABW01919.1"/>
    </source>
</evidence>
<sequence>MDCTFKVISDLDKDLRFRNSEVCLTNDNRIIVSSDGKEESYQLSDVQRVYVEDGIGIGKLILVMKNGEEVEAAYFTKKPIEEFRRFAIFVNGRINGNGHYEGVTLSRENRKPNVRSTLLWLLNFMRPYWHKMLIGIILSISIAMLNLVPPYLLKILIDSVFLTKTHSMKLFVNLTLTLIGSYIGVTALSIAQNYILNTVGQRVVNDIRSKVFEHVMRLSASFIDRMSTGRILSRLTNDAGNTQWLMVWGLPTLIVNILTLIGIGVILFTMDVKLALFVLLPTPIIAYMIYRYRKRSHRVYHRNWRRSADVTSALSDTIPNYMVIKSFAKEDYESNRLNDLLNRLYESQVKVTKMNVSYWPFLGLLTSLSTVMMWWFGGEQVIAGTIQLGTLTAFVSYMAQFYGPINNLSNIIPFIQQAVTSGDRLREIMEAEPDVKEPEKPKRPDLKGDILFSNVWFSYDKYTPVLKNINLRIRVGEKVAVVGKSGSGKSTLSKLLLRMYDVDSGEIRINGVNVKEIDLQYLRDRIAYVPQEVALFDSTVAYNVAYGSGRHVEPWEIIAACKAARIHDEIMQLPLAYDTNLGERGSSLSGGQRQRISIARAIIKQPDIVILDEATSNLDVINEAEVYRAIMNLAKGRTAIFVTHSFVEVMSADRVIVMANGEIVEEGKPSELLAKRGHFYNMFKDQLELFTGELKLLENDDGNGNALTLRDYVKDVMVEPGKVKVKPGSRRSLVTLIVNGEVYKDLKPKLPFPISQPEYVIFYDKDGKERFILSNYKALDAESVKLLETAIALNNFKPVTLSVKRIDVKGDELEWHLVTNYGEVVVNTRGRRNVMIMDSKLTLVDIHDNIYEIDLKRLDKDSLKLIADTV</sequence>
<dbReference type="Pfam" id="PF00664">
    <property type="entry name" value="ABC_membrane"/>
    <property type="match status" value="1"/>
</dbReference>
<dbReference type="KEGG" id="cma:Cmaq_1091"/>
<name>A8MDR3_CALMQ</name>
<keyword evidence="13" id="KW-1185">Reference proteome</keyword>
<dbReference type="RefSeq" id="WP_012186138.1">
    <property type="nucleotide sequence ID" value="NC_009954.1"/>
</dbReference>
<dbReference type="GO" id="GO:0016887">
    <property type="term" value="F:ATP hydrolysis activity"/>
    <property type="evidence" value="ECO:0007669"/>
    <property type="project" value="InterPro"/>
</dbReference>
<dbReference type="InterPro" id="IPR017871">
    <property type="entry name" value="ABC_transporter-like_CS"/>
</dbReference>
<dbReference type="HOGENOM" id="CLU_000604_84_3_2"/>
<dbReference type="InterPro" id="IPR003593">
    <property type="entry name" value="AAA+_ATPase"/>
</dbReference>
<keyword evidence="7 9" id="KW-1133">Transmembrane helix</keyword>
<dbReference type="Pfam" id="PF08909">
    <property type="entry name" value="DUF1854"/>
    <property type="match status" value="1"/>
</dbReference>
<dbReference type="CDD" id="cd18563">
    <property type="entry name" value="ABC_6TM_exporter_like"/>
    <property type="match status" value="1"/>
</dbReference>
<feature type="transmembrane region" description="Helical" evidence="9">
    <location>
        <begin position="244"/>
        <end position="268"/>
    </location>
</feature>
<dbReference type="PANTHER" id="PTHR43394">
    <property type="entry name" value="ATP-DEPENDENT PERMEASE MDL1, MITOCHONDRIAL"/>
    <property type="match status" value="1"/>
</dbReference>
<keyword evidence="3" id="KW-1003">Cell membrane</keyword>
<dbReference type="eggNOG" id="arCOG02841">
    <property type="taxonomic scope" value="Archaea"/>
</dbReference>
<evidence type="ECO:0000256" key="9">
    <source>
        <dbReference type="SAM" id="Phobius"/>
    </source>
</evidence>
<dbReference type="SUPFAM" id="SSF90123">
    <property type="entry name" value="ABC transporter transmembrane region"/>
    <property type="match status" value="1"/>
</dbReference>
<keyword evidence="2" id="KW-0813">Transport</keyword>
<feature type="transmembrane region" description="Helical" evidence="9">
    <location>
        <begin position="132"/>
        <end position="151"/>
    </location>
</feature>